<dbReference type="Pfam" id="PF01968">
    <property type="entry name" value="Hydantoinase_A"/>
    <property type="match status" value="1"/>
</dbReference>
<name>A0ABP8DUC7_9ACTN</name>
<comment type="caution">
    <text evidence="3">The sequence shown here is derived from an EMBL/GenBank/DDBJ whole genome shotgun (WGS) entry which is preliminary data.</text>
</comment>
<protein>
    <recommendedName>
        <fullName evidence="5">N-methylhydantoinase A</fullName>
    </recommendedName>
</protein>
<evidence type="ECO:0000313" key="4">
    <source>
        <dbReference type="Proteomes" id="UP001500620"/>
    </source>
</evidence>
<dbReference type="Pfam" id="PF05378">
    <property type="entry name" value="Hydant_A_N"/>
    <property type="match status" value="1"/>
</dbReference>
<dbReference type="PANTHER" id="PTHR11365:SF23">
    <property type="entry name" value="HYPOTHETICAL 5-OXOPROLINASE (EUROFUNG)-RELATED"/>
    <property type="match status" value="1"/>
</dbReference>
<evidence type="ECO:0000259" key="2">
    <source>
        <dbReference type="Pfam" id="PF05378"/>
    </source>
</evidence>
<dbReference type="EMBL" id="BAABAT010000072">
    <property type="protein sequence ID" value="GAA4263568.1"/>
    <property type="molecule type" value="Genomic_DNA"/>
</dbReference>
<proteinExistence type="predicted"/>
<dbReference type="PANTHER" id="PTHR11365">
    <property type="entry name" value="5-OXOPROLINASE RELATED"/>
    <property type="match status" value="1"/>
</dbReference>
<keyword evidence="4" id="KW-1185">Reference proteome</keyword>
<evidence type="ECO:0000313" key="3">
    <source>
        <dbReference type="EMBL" id="GAA4263568.1"/>
    </source>
</evidence>
<gene>
    <name evidence="3" type="ORF">GCM10022255_109290</name>
</gene>
<reference evidence="4" key="1">
    <citation type="journal article" date="2019" name="Int. J. Syst. Evol. Microbiol.">
        <title>The Global Catalogue of Microorganisms (GCM) 10K type strain sequencing project: providing services to taxonomists for standard genome sequencing and annotation.</title>
        <authorList>
            <consortium name="The Broad Institute Genomics Platform"/>
            <consortium name="The Broad Institute Genome Sequencing Center for Infectious Disease"/>
            <person name="Wu L."/>
            <person name="Ma J."/>
        </authorList>
    </citation>
    <scope>NUCLEOTIDE SEQUENCE [LARGE SCALE GENOMIC DNA]</scope>
    <source>
        <strain evidence="4">JCM 17441</strain>
    </source>
</reference>
<evidence type="ECO:0008006" key="5">
    <source>
        <dbReference type="Google" id="ProtNLM"/>
    </source>
</evidence>
<sequence>MFSVGIDIGGTFTDCVLIEDRPDGGATTYATAKVLSTKENPADGVLTGLADLAGGVGLSLRQLLGMTRRFGHGTTIGTNAVLERTGARVGVITTAGHGDALAIMRGHGRVAGRGVEDVFRVRGTRLPAPLIVPGAVLEVHERVDARGRVVVALDEGRTADAVAAFIAEYRLDSVAVAFLWSFANQVHELAVEKMVQTTAPDVFVSLSSRVSPRLGEFERTVATVLNGYVGPACTSYLTSLGERLVADGLQVPLLVMQSSGGVVPASGAAEIALGTLDSGPTAGLTGSAALAAANGHRNVVATDMGGTSFDIGLIIEGQPVLADESVIDQYTYRLPHVDVRTTACGGGTIARRDPRTGALRVGPDSAGAEPGPACYGRGGDLATVTDADLVLGLLRPDSFLDGRMPLDRDAANAAVGRLAEALGLSVEQAAAGIVNVNNLHAATLIRQQTLERGLDPRDFVLYSYGGAGPVHAFGYAAEIGVREVLIPLGNGASTLSAYGIAAGDVTRFVEVETALRAPFDDAALSAAVAGAVDRARQAVLATGVTDEPQIDVWALMRFQEQLMHSLEVPVAPDGERPAARLVAGFTGEYAQRYGASAASAFQAAEVFALRVRARVPGSTGPVTGVPAGSRGAARSASVFWPDGGGYLSTAIHDGTGFADGDSITGPALVELPHTTIAVPRGGSLTAERGHFRLVLPDLEATTKEGNA</sequence>
<organism evidence="3 4">
    <name type="scientific">Dactylosporangium darangshiense</name>
    <dbReference type="NCBI Taxonomy" id="579108"/>
    <lineage>
        <taxon>Bacteria</taxon>
        <taxon>Bacillati</taxon>
        <taxon>Actinomycetota</taxon>
        <taxon>Actinomycetes</taxon>
        <taxon>Micromonosporales</taxon>
        <taxon>Micromonosporaceae</taxon>
        <taxon>Dactylosporangium</taxon>
    </lineage>
</organism>
<feature type="domain" description="Hydantoinase/oxoprolinase N-terminal" evidence="2">
    <location>
        <begin position="4"/>
        <end position="197"/>
    </location>
</feature>
<dbReference type="InterPro" id="IPR002821">
    <property type="entry name" value="Hydantoinase_A"/>
</dbReference>
<dbReference type="Proteomes" id="UP001500620">
    <property type="component" value="Unassembled WGS sequence"/>
</dbReference>
<dbReference type="RefSeq" id="WP_345143132.1">
    <property type="nucleotide sequence ID" value="NZ_BAABAT010000072.1"/>
</dbReference>
<dbReference type="InterPro" id="IPR045079">
    <property type="entry name" value="Oxoprolinase-like"/>
</dbReference>
<feature type="domain" description="Hydantoinase A/oxoprolinase" evidence="1">
    <location>
        <begin position="219"/>
        <end position="506"/>
    </location>
</feature>
<dbReference type="InterPro" id="IPR008040">
    <property type="entry name" value="Hydant_A_N"/>
</dbReference>
<accession>A0ABP8DUC7</accession>
<evidence type="ECO:0000259" key="1">
    <source>
        <dbReference type="Pfam" id="PF01968"/>
    </source>
</evidence>